<dbReference type="OrthoDB" id="2428437at2759"/>
<keyword evidence="2" id="KW-1185">Reference proteome</keyword>
<sequence length="73" mass="8782">LLIILISVINNSSHPYPVQELFRTYTVHRVTFNPRGYDIIKKICIHWYDYTQQEKWTDLDIATEFQLKTSPRI</sequence>
<name>A0A9W4STM3_9GLOM</name>
<dbReference type="AlphaFoldDB" id="A0A9W4STM3"/>
<gene>
    <name evidence="1" type="ORF">FWILDA_LOCUS8713</name>
</gene>
<evidence type="ECO:0000313" key="2">
    <source>
        <dbReference type="Proteomes" id="UP001153678"/>
    </source>
</evidence>
<protein>
    <submittedName>
        <fullName evidence="1">748_t:CDS:1</fullName>
    </submittedName>
</protein>
<feature type="non-terminal residue" evidence="1">
    <location>
        <position position="1"/>
    </location>
</feature>
<dbReference type="EMBL" id="CAMKVN010001901">
    <property type="protein sequence ID" value="CAI2178692.1"/>
    <property type="molecule type" value="Genomic_DNA"/>
</dbReference>
<reference evidence="1" key="1">
    <citation type="submission" date="2022-08" db="EMBL/GenBank/DDBJ databases">
        <authorList>
            <person name="Kallberg Y."/>
            <person name="Tangrot J."/>
            <person name="Rosling A."/>
        </authorList>
    </citation>
    <scope>NUCLEOTIDE SEQUENCE</scope>
    <source>
        <strain evidence="1">Wild A</strain>
    </source>
</reference>
<organism evidence="1 2">
    <name type="scientific">Funneliformis geosporum</name>
    <dbReference type="NCBI Taxonomy" id="1117311"/>
    <lineage>
        <taxon>Eukaryota</taxon>
        <taxon>Fungi</taxon>
        <taxon>Fungi incertae sedis</taxon>
        <taxon>Mucoromycota</taxon>
        <taxon>Glomeromycotina</taxon>
        <taxon>Glomeromycetes</taxon>
        <taxon>Glomerales</taxon>
        <taxon>Glomeraceae</taxon>
        <taxon>Funneliformis</taxon>
    </lineage>
</organism>
<accession>A0A9W4STM3</accession>
<evidence type="ECO:0000313" key="1">
    <source>
        <dbReference type="EMBL" id="CAI2178692.1"/>
    </source>
</evidence>
<proteinExistence type="predicted"/>
<dbReference type="Proteomes" id="UP001153678">
    <property type="component" value="Unassembled WGS sequence"/>
</dbReference>
<comment type="caution">
    <text evidence="1">The sequence shown here is derived from an EMBL/GenBank/DDBJ whole genome shotgun (WGS) entry which is preliminary data.</text>
</comment>